<dbReference type="PROSITE" id="PS51340">
    <property type="entry name" value="MOSC"/>
    <property type="match status" value="1"/>
</dbReference>
<dbReference type="Proteomes" id="UP000677457">
    <property type="component" value="Unassembled WGS sequence"/>
</dbReference>
<protein>
    <submittedName>
        <fullName evidence="2">Molybdenum cofactor biosynthesis protein</fullName>
    </submittedName>
</protein>
<accession>A0A542XHC6</accession>
<dbReference type="GO" id="GO:0003824">
    <property type="term" value="F:catalytic activity"/>
    <property type="evidence" value="ECO:0007669"/>
    <property type="project" value="InterPro"/>
</dbReference>
<dbReference type="EMBL" id="BOQM01000023">
    <property type="protein sequence ID" value="GIM86362.1"/>
    <property type="molecule type" value="Genomic_DNA"/>
</dbReference>
<dbReference type="Proteomes" id="UP000315983">
    <property type="component" value="Unassembled WGS sequence"/>
</dbReference>
<comment type="caution">
    <text evidence="3">The sequence shown here is derived from an EMBL/GenBank/DDBJ whole genome shotgun (WGS) entry which is preliminary data.</text>
</comment>
<dbReference type="InterPro" id="IPR005302">
    <property type="entry name" value="MoCF_Sase_C"/>
</dbReference>
<organism evidence="3 4">
    <name type="scientific">Salinispora arenicola</name>
    <dbReference type="NCBI Taxonomy" id="168697"/>
    <lineage>
        <taxon>Bacteria</taxon>
        <taxon>Bacillati</taxon>
        <taxon>Actinomycetota</taxon>
        <taxon>Actinomycetes</taxon>
        <taxon>Micromonosporales</taxon>
        <taxon>Micromonosporaceae</taxon>
        <taxon>Salinispora</taxon>
    </lineage>
</organism>
<dbReference type="GeneID" id="93769605"/>
<evidence type="ECO:0000259" key="1">
    <source>
        <dbReference type="PROSITE" id="PS51340"/>
    </source>
</evidence>
<evidence type="ECO:0000313" key="3">
    <source>
        <dbReference type="EMBL" id="TQL35210.1"/>
    </source>
</evidence>
<keyword evidence="5" id="KW-1185">Reference proteome</keyword>
<dbReference type="GO" id="GO:0030170">
    <property type="term" value="F:pyridoxal phosphate binding"/>
    <property type="evidence" value="ECO:0007669"/>
    <property type="project" value="InterPro"/>
</dbReference>
<reference evidence="2 5" key="2">
    <citation type="submission" date="2021-03" db="EMBL/GenBank/DDBJ databases">
        <title>Whole genome shotgun sequence of Salinispora arenicola NBRC 105043.</title>
        <authorList>
            <person name="Komaki H."/>
            <person name="Tamura T."/>
        </authorList>
    </citation>
    <scope>NUCLEOTIDE SEQUENCE [LARGE SCALE GENOMIC DNA]</scope>
    <source>
        <strain evidence="2 5">NBRC 105043</strain>
    </source>
</reference>
<evidence type="ECO:0000313" key="4">
    <source>
        <dbReference type="Proteomes" id="UP000315983"/>
    </source>
</evidence>
<dbReference type="InterPro" id="IPR011037">
    <property type="entry name" value="Pyrv_Knase-like_insert_dom_sf"/>
</dbReference>
<evidence type="ECO:0000313" key="2">
    <source>
        <dbReference type="EMBL" id="GIM86362.1"/>
    </source>
</evidence>
<dbReference type="SUPFAM" id="SSF141673">
    <property type="entry name" value="MOSC N-terminal domain-like"/>
    <property type="match status" value="1"/>
</dbReference>
<dbReference type="RefSeq" id="WP_018801817.1">
    <property type="nucleotide sequence ID" value="NZ_BOQM01000023.1"/>
</dbReference>
<dbReference type="InterPro" id="IPR005303">
    <property type="entry name" value="MOCOS_middle"/>
</dbReference>
<feature type="domain" description="MOSC" evidence="1">
    <location>
        <begin position="119"/>
        <end position="271"/>
    </location>
</feature>
<sequence>MRLSAIHTYPVKGGRRCGHAAAQVLPWGLAGDRRWMVVDAAGVGITQREVAGLVALRAVAHPGGLTLRAAGHPDLDVPEPVDGVPVAVRTFRSRKLDVWAHAAGSAADAWVSGFLGRPARLVWLARPTRHIPAADREHDPGDRVTFADQYPVLLANTASLDVLNGWLVEAGEPPVPMNRFRPNLVVSEATAWAEDGWAGRRVRVGGIGFRAAAPAGRCVVITTDQDSGVRGKEPLVTLGRYRRVRQKIRFGLHLVPVDTGRVAVGDEVVLAG</sequence>
<dbReference type="AlphaFoldDB" id="A0A542XHC6"/>
<dbReference type="Pfam" id="PF03476">
    <property type="entry name" value="MOSC_N"/>
    <property type="match status" value="1"/>
</dbReference>
<dbReference type="SUPFAM" id="SSF50800">
    <property type="entry name" value="PK beta-barrel domain-like"/>
    <property type="match status" value="1"/>
</dbReference>
<dbReference type="PANTHER" id="PTHR14237">
    <property type="entry name" value="MOLYBDOPTERIN COFACTOR SULFURASE MOSC"/>
    <property type="match status" value="1"/>
</dbReference>
<proteinExistence type="predicted"/>
<name>A0A542XHC6_SALAC</name>
<dbReference type="PANTHER" id="PTHR14237:SF19">
    <property type="entry name" value="MITOCHONDRIAL AMIDOXIME REDUCING COMPONENT 1"/>
    <property type="match status" value="1"/>
</dbReference>
<dbReference type="Pfam" id="PF03473">
    <property type="entry name" value="MOSC"/>
    <property type="match status" value="1"/>
</dbReference>
<reference evidence="3 4" key="1">
    <citation type="submission" date="2019-06" db="EMBL/GenBank/DDBJ databases">
        <title>Sequencing the genomes of 1000 actinobacteria strains.</title>
        <authorList>
            <person name="Klenk H.-P."/>
        </authorList>
    </citation>
    <scope>NUCLEOTIDE SEQUENCE [LARGE SCALE GENOMIC DNA]</scope>
    <source>
        <strain evidence="3 4">DSM 44819</strain>
    </source>
</reference>
<dbReference type="GO" id="GO:0030151">
    <property type="term" value="F:molybdenum ion binding"/>
    <property type="evidence" value="ECO:0007669"/>
    <property type="project" value="InterPro"/>
</dbReference>
<gene>
    <name evidence="3" type="ORF">FB564_0241</name>
    <name evidence="2" type="ORF">Sar04_30980</name>
</gene>
<dbReference type="EMBL" id="VFOL01000001">
    <property type="protein sequence ID" value="TQL35210.1"/>
    <property type="molecule type" value="Genomic_DNA"/>
</dbReference>
<evidence type="ECO:0000313" key="5">
    <source>
        <dbReference type="Proteomes" id="UP000677457"/>
    </source>
</evidence>